<keyword evidence="2" id="KW-0158">Chromosome</keyword>
<feature type="compositionally biased region" description="Basic and acidic residues" evidence="3">
    <location>
        <begin position="79"/>
        <end position="88"/>
    </location>
</feature>
<keyword evidence="2" id="KW-0131">Cell cycle</keyword>
<comment type="similarity">
    <text evidence="1 2">Belongs to the SCC3 family.</text>
</comment>
<dbReference type="InterPro" id="IPR016024">
    <property type="entry name" value="ARM-type_fold"/>
</dbReference>
<dbReference type="PROSITE" id="PS51425">
    <property type="entry name" value="SCD"/>
    <property type="match status" value="1"/>
</dbReference>
<feature type="region of interest" description="Disordered" evidence="3">
    <location>
        <begin position="1070"/>
        <end position="1100"/>
    </location>
</feature>
<dbReference type="InterPro" id="IPR039662">
    <property type="entry name" value="Cohesin_Scc3/SA"/>
</dbReference>
<name>A0A3M0JMF1_HIRRU</name>
<dbReference type="SUPFAM" id="SSF48371">
    <property type="entry name" value="ARM repeat"/>
    <property type="match status" value="1"/>
</dbReference>
<organism evidence="5 6">
    <name type="scientific">Hirundo rustica rustica</name>
    <dbReference type="NCBI Taxonomy" id="333673"/>
    <lineage>
        <taxon>Eukaryota</taxon>
        <taxon>Metazoa</taxon>
        <taxon>Chordata</taxon>
        <taxon>Craniata</taxon>
        <taxon>Vertebrata</taxon>
        <taxon>Euteleostomi</taxon>
        <taxon>Archelosauria</taxon>
        <taxon>Archosauria</taxon>
        <taxon>Dinosauria</taxon>
        <taxon>Saurischia</taxon>
        <taxon>Theropoda</taxon>
        <taxon>Coelurosauria</taxon>
        <taxon>Aves</taxon>
        <taxon>Neognathae</taxon>
        <taxon>Neoaves</taxon>
        <taxon>Telluraves</taxon>
        <taxon>Australaves</taxon>
        <taxon>Passeriformes</taxon>
        <taxon>Sylvioidea</taxon>
        <taxon>Hirundinidae</taxon>
        <taxon>Hirundo</taxon>
    </lineage>
</organism>
<comment type="subcellular location">
    <subcellularLocation>
        <location evidence="2">Nucleus</location>
    </subcellularLocation>
    <subcellularLocation>
        <location evidence="2">Chromosome</location>
    </subcellularLocation>
    <subcellularLocation>
        <location evidence="2">Chromosome</location>
        <location evidence="2">Centromere</location>
    </subcellularLocation>
</comment>
<feature type="compositionally biased region" description="Low complexity" evidence="3">
    <location>
        <begin position="1076"/>
        <end position="1088"/>
    </location>
</feature>
<evidence type="ECO:0000256" key="3">
    <source>
        <dbReference type="SAM" id="MobiDB-lite"/>
    </source>
</evidence>
<comment type="subunit">
    <text evidence="2">Part of the cohesin complex which is composed of a heterodimer between a SMC1 protein (SMC1A or SMC1B) and SMC3, which are attached via their hinge domain, and RAD21 which link them at their heads, and one STAG protein.</text>
</comment>
<dbReference type="Pfam" id="PF21581">
    <property type="entry name" value="SCD"/>
    <property type="match status" value="1"/>
</dbReference>
<dbReference type="OrthoDB" id="498590at2759"/>
<dbReference type="GO" id="GO:0007059">
    <property type="term" value="P:chromosome segregation"/>
    <property type="evidence" value="ECO:0007669"/>
    <property type="project" value="UniProtKB-KW"/>
</dbReference>
<dbReference type="Proteomes" id="UP000269221">
    <property type="component" value="Unassembled WGS sequence"/>
</dbReference>
<sequence length="1323" mass="151457">MSPSWDRIIEYQAGRDFTDHLVQPCLAKAQSREIALAACPAESELSNAEEPPDSLGRLFQWLIGLFGLSESATKKPRKSPADKGRSDAGARGASRGRANGHPQQNGEGDPVTLFEVVKLGKSAMQSVVDDWIESYKQDRDIALLDLINFFIQCSGCRGTVRIEMFRNMQNAEIIRKMTEEFDEDSGDYPLTMPGPQWKKFRSNFCEFIGVLIRQCQYSIIYDEYMMDTVISLLTGLSDSQVRAFRHTSTLAAMKLMTALVNVALNLSIHQDNTQRQYEAERNKMIGKRANERLELLLQKRKEASEKTFFSWFMCIPFNRKPRVLQENQDEIENMMNSIFKGIFVHRYRDAIAEIRAVCIEEIGVWMKMYSDAFLNDSYLKYVGWTLHDRDRIVSMTLDKEYDVAVEAIRLVTLILHGSEEALSNEDCENVYHLVYSAHRPVAVAAGEFLHKKLFSRHDPQAEEALAKRRGRNSPNGNLIRMLVLFFLESELHEHAAYLVDSLWESSQELLKDWECMTELLLEEPVQGEEAMSDRQESALIELMVCTIRQAAEAHPPVGRGTGKRVLTAKERKTQIDDRNKLTEHFIIALPMLLSKYSADAEKVANLLQIPQYFDLEIYSTGRMEKHLDALLKQIKFVVEKHVESDVLEACSKTYSILCSEEYTIQNRVDIAHSQLIDEFVDRFNHSVEDLLQEGEEADDDDIYNVLSTLKRLTSFHNAHDLTKWDLFSNCYRLLRTGIEHGAMPEQIVVQALQCSHYSILWQLVKITEGSPSKDDLLVLRKTVKSFLAVCQQCLSNVNTPVKEQAFMLLCDLLMIFSHQLMTGGREGLQPLVFNPDSGLQSELLSFVMDHVFIDQDDENQSMEGDEEDEANKIEALHKRRNLLAAFSKLIIYDIVDMHAAADIFKHYMKYYNDYGDIIKETLSKTRQIDKIQCAKTLILSLQQLFNELVQEQGPNLDRTSAHVSGIKELARRFALTFGLDQIKTREAVATLHKDGIEFAFKYQNQKGQDYPPPNLAFLEVLSEFSSKLLRQDKKTVHTYLEKFLTEQMMERREDVWLPLISYRNSLVTGGEDDRMSVNSGSSSSKASSVRNKKGRPPLHKREWKVDESLEGSWLNRNENIHTPGTLQTPQLTSTVLRENTRQMGEQIQEHESEQGSEQDFLHNPQMQISWLGQQKLEDLSRKDRTGMNYMKGRSGVRHAVRGLMEDDAEPIFEDVMMSSRGQLEDMNEEFEDTMVIDLPPSRNRRERAELRPDFFDSAAIIEDDSVSLAVSPDSGQAEGRGSKLHSSTHCTFLGREATWGTDILRLSSFRLVLGSEQQQLQCR</sequence>
<dbReference type="EMBL" id="QRBI01000134">
    <property type="protein sequence ID" value="RMC02222.1"/>
    <property type="molecule type" value="Genomic_DNA"/>
</dbReference>
<evidence type="ECO:0000313" key="6">
    <source>
        <dbReference type="Proteomes" id="UP000269221"/>
    </source>
</evidence>
<keyword evidence="2" id="KW-0539">Nucleus</keyword>
<reference evidence="5 6" key="1">
    <citation type="submission" date="2018-07" db="EMBL/GenBank/DDBJ databases">
        <title>A high quality draft genome assembly of the barn swallow (H. rustica rustica).</title>
        <authorList>
            <person name="Formenti G."/>
            <person name="Chiara M."/>
            <person name="Poveda L."/>
            <person name="Francoijs K.-J."/>
            <person name="Bonisoli-Alquati A."/>
            <person name="Canova L."/>
            <person name="Gianfranceschi L."/>
            <person name="Horner D.S."/>
            <person name="Saino N."/>
        </authorList>
    </citation>
    <scope>NUCLEOTIDE SEQUENCE [LARGE SCALE GENOMIC DNA]</scope>
    <source>
        <strain evidence="5">Chelidonia</strain>
        <tissue evidence="5">Blood</tissue>
    </source>
</reference>
<accession>A0A3M0JMF1</accession>
<dbReference type="GO" id="GO:0051301">
    <property type="term" value="P:cell division"/>
    <property type="evidence" value="ECO:0007669"/>
    <property type="project" value="UniProtKB-UniRule"/>
</dbReference>
<evidence type="ECO:0000259" key="4">
    <source>
        <dbReference type="PROSITE" id="PS51425"/>
    </source>
</evidence>
<keyword evidence="2" id="KW-0159">Chromosome partition</keyword>
<dbReference type="GO" id="GO:0008278">
    <property type="term" value="C:cohesin complex"/>
    <property type="evidence" value="ECO:0007669"/>
    <property type="project" value="UniProtKB-UniRule"/>
</dbReference>
<comment type="caution">
    <text evidence="5">The sequence shown here is derived from an EMBL/GenBank/DDBJ whole genome shotgun (WGS) entry which is preliminary data.</text>
</comment>
<dbReference type="GO" id="GO:0000775">
    <property type="term" value="C:chromosome, centromeric region"/>
    <property type="evidence" value="ECO:0007669"/>
    <property type="project" value="UniProtKB-SubCell"/>
</dbReference>
<dbReference type="Pfam" id="PF08514">
    <property type="entry name" value="STAG"/>
    <property type="match status" value="1"/>
</dbReference>
<dbReference type="GO" id="GO:0003682">
    <property type="term" value="F:chromatin binding"/>
    <property type="evidence" value="ECO:0007669"/>
    <property type="project" value="TreeGrafter"/>
</dbReference>
<feature type="region of interest" description="Disordered" evidence="3">
    <location>
        <begin position="72"/>
        <end position="109"/>
    </location>
</feature>
<gene>
    <name evidence="5" type="ORF">DUI87_21389</name>
</gene>
<evidence type="ECO:0000256" key="1">
    <source>
        <dbReference type="ARBA" id="ARBA00005486"/>
    </source>
</evidence>
<feature type="domain" description="SCD" evidence="4">
    <location>
        <begin position="343"/>
        <end position="444"/>
    </location>
</feature>
<dbReference type="PANTHER" id="PTHR11199">
    <property type="entry name" value="STROMAL ANTIGEN"/>
    <property type="match status" value="1"/>
</dbReference>
<dbReference type="InterPro" id="IPR013721">
    <property type="entry name" value="STAG"/>
</dbReference>
<dbReference type="GO" id="GO:0005634">
    <property type="term" value="C:nucleus"/>
    <property type="evidence" value="ECO:0007669"/>
    <property type="project" value="UniProtKB-SubCell"/>
</dbReference>
<dbReference type="Pfam" id="PF24571">
    <property type="entry name" value="HEAT_SCC3-SA"/>
    <property type="match status" value="1"/>
</dbReference>
<dbReference type="InterPro" id="IPR020839">
    <property type="entry name" value="SCD"/>
</dbReference>
<keyword evidence="2" id="KW-0132">Cell division</keyword>
<evidence type="ECO:0000256" key="2">
    <source>
        <dbReference type="RuleBase" id="RU369063"/>
    </source>
</evidence>
<keyword evidence="6" id="KW-1185">Reference proteome</keyword>
<dbReference type="PANTHER" id="PTHR11199:SF6">
    <property type="entry name" value="COHESIN SUBUNIT SA-1"/>
    <property type="match status" value="1"/>
</dbReference>
<dbReference type="STRING" id="333673.A0A3M0JMF1"/>
<evidence type="ECO:0000313" key="5">
    <source>
        <dbReference type="EMBL" id="RMC02222.1"/>
    </source>
</evidence>
<comment type="function">
    <text evidence="2">Component of cohesin complex, a complex required for the cohesion of sister chromatids after DNA replication. The cohesin complex apparently forms a large proteinaceous ring within which sister chromatids can be trapped. At anaphase, the complex is cleaved and dissociates from chromatin, allowing sister chromatids to segregate.</text>
</comment>
<protein>
    <recommendedName>
        <fullName evidence="2">Cohesin subunit SA</fullName>
    </recommendedName>
    <alternativeName>
        <fullName evidence="2">SCC3 homolog</fullName>
    </alternativeName>
    <alternativeName>
        <fullName evidence="2">Stromal antigen</fullName>
    </alternativeName>
</protein>
<dbReference type="GO" id="GO:0007062">
    <property type="term" value="P:sister chromatid cohesion"/>
    <property type="evidence" value="ECO:0007669"/>
    <property type="project" value="UniProtKB-UniRule"/>
</dbReference>
<dbReference type="GO" id="GO:0000785">
    <property type="term" value="C:chromatin"/>
    <property type="evidence" value="ECO:0007669"/>
    <property type="project" value="UniProtKB-UniRule"/>
</dbReference>
<dbReference type="InterPro" id="IPR056396">
    <property type="entry name" value="HEAT_SCC3-SA"/>
</dbReference>
<proteinExistence type="inferred from homology"/>